<dbReference type="PANTHER" id="PTHR47723:SF19">
    <property type="entry name" value="POLYNUCLEOTIDYL TRANSFERASE, RIBONUCLEASE H-LIKE SUPERFAMILY PROTEIN"/>
    <property type="match status" value="1"/>
</dbReference>
<evidence type="ECO:0000259" key="1">
    <source>
        <dbReference type="Pfam" id="PF13456"/>
    </source>
</evidence>
<dbReference type="Pfam" id="PF13456">
    <property type="entry name" value="RVT_3"/>
    <property type="match status" value="1"/>
</dbReference>
<evidence type="ECO:0000313" key="3">
    <source>
        <dbReference type="Proteomes" id="UP000828251"/>
    </source>
</evidence>
<dbReference type="InterPro" id="IPR002156">
    <property type="entry name" value="RNaseH_domain"/>
</dbReference>
<protein>
    <recommendedName>
        <fullName evidence="1">RNase H type-1 domain-containing protein</fullName>
    </recommendedName>
</protein>
<dbReference type="Proteomes" id="UP000828251">
    <property type="component" value="Unassembled WGS sequence"/>
</dbReference>
<feature type="domain" description="RNase H type-1" evidence="1">
    <location>
        <begin position="178"/>
        <end position="291"/>
    </location>
</feature>
<dbReference type="CDD" id="cd06222">
    <property type="entry name" value="RNase_H_like"/>
    <property type="match status" value="1"/>
</dbReference>
<evidence type="ECO:0000313" key="2">
    <source>
        <dbReference type="EMBL" id="KAH1073496.1"/>
    </source>
</evidence>
<keyword evidence="3" id="KW-1185">Reference proteome</keyword>
<gene>
    <name evidence="2" type="ORF">J1N35_025824</name>
</gene>
<accession>A0A9D3V716</accession>
<dbReference type="PANTHER" id="PTHR47723">
    <property type="entry name" value="OS05G0353850 PROTEIN"/>
    <property type="match status" value="1"/>
</dbReference>
<reference evidence="2 3" key="1">
    <citation type="journal article" date="2021" name="Plant Biotechnol. J.">
        <title>Multi-omics assisted identification of the key and species-specific regulatory components of drought-tolerant mechanisms in Gossypium stocksii.</title>
        <authorList>
            <person name="Yu D."/>
            <person name="Ke L."/>
            <person name="Zhang D."/>
            <person name="Wu Y."/>
            <person name="Sun Y."/>
            <person name="Mei J."/>
            <person name="Sun J."/>
            <person name="Sun Y."/>
        </authorList>
    </citation>
    <scope>NUCLEOTIDE SEQUENCE [LARGE SCALE GENOMIC DNA]</scope>
    <source>
        <strain evidence="3">cv. E1</strain>
        <tissue evidence="2">Leaf</tissue>
    </source>
</reference>
<dbReference type="OrthoDB" id="1002608at2759"/>
<dbReference type="InterPro" id="IPR036397">
    <property type="entry name" value="RNaseH_sf"/>
</dbReference>
<dbReference type="SUPFAM" id="SSF53098">
    <property type="entry name" value="Ribonuclease H-like"/>
    <property type="match status" value="1"/>
</dbReference>
<dbReference type="EMBL" id="JAIQCV010000008">
    <property type="protein sequence ID" value="KAH1073496.1"/>
    <property type="molecule type" value="Genomic_DNA"/>
</dbReference>
<comment type="caution">
    <text evidence="2">The sequence shown here is derived from an EMBL/GenBank/DDBJ whole genome shotgun (WGS) entry which is preliminary data.</text>
</comment>
<dbReference type="GO" id="GO:0003676">
    <property type="term" value="F:nucleic acid binding"/>
    <property type="evidence" value="ECO:0007669"/>
    <property type="project" value="InterPro"/>
</dbReference>
<dbReference type="Gene3D" id="3.30.420.10">
    <property type="entry name" value="Ribonuclease H-like superfamily/Ribonuclease H"/>
    <property type="match status" value="1"/>
</dbReference>
<proteinExistence type="predicted"/>
<dbReference type="InterPro" id="IPR053151">
    <property type="entry name" value="RNase_H-like"/>
</dbReference>
<name>A0A9D3V716_9ROSI</name>
<dbReference type="InterPro" id="IPR044730">
    <property type="entry name" value="RNase_H-like_dom_plant"/>
</dbReference>
<dbReference type="InterPro" id="IPR012337">
    <property type="entry name" value="RNaseH-like_sf"/>
</dbReference>
<sequence>METLLHILSPSSLNVESSYVQCRDFLSSLLESLKKDLGVATLLLNVVTLLQPCNQLPSFATVMDVMTSSVECCDFSFQCRDLGHGLLVLSMLLENPSKSVHKEFVSFSSWLISKDFLPIRNENLFLFQKISWSVAEVIKTSSSWARQYESCTDVNKRNHHKLPPTTILDNSSVFLCTNGAVARNSGCAAIGVARDHDRNWIVSFFRFLGVCSLFEAEVWGIPNGIFLLLNRGFRKISISTDNLEVIQALLVLNSKDTGISALRRAHRIMRAEGQWHINHIPRNQNLVMDCLRKLSLNWRSSLQIFGVAPKEVLDLLHIDKDNSNVM</sequence>
<organism evidence="2 3">
    <name type="scientific">Gossypium stocksii</name>
    <dbReference type="NCBI Taxonomy" id="47602"/>
    <lineage>
        <taxon>Eukaryota</taxon>
        <taxon>Viridiplantae</taxon>
        <taxon>Streptophyta</taxon>
        <taxon>Embryophyta</taxon>
        <taxon>Tracheophyta</taxon>
        <taxon>Spermatophyta</taxon>
        <taxon>Magnoliopsida</taxon>
        <taxon>eudicotyledons</taxon>
        <taxon>Gunneridae</taxon>
        <taxon>Pentapetalae</taxon>
        <taxon>rosids</taxon>
        <taxon>malvids</taxon>
        <taxon>Malvales</taxon>
        <taxon>Malvaceae</taxon>
        <taxon>Malvoideae</taxon>
        <taxon>Gossypium</taxon>
    </lineage>
</organism>
<dbReference type="AlphaFoldDB" id="A0A9D3V716"/>
<dbReference type="GO" id="GO:0004523">
    <property type="term" value="F:RNA-DNA hybrid ribonuclease activity"/>
    <property type="evidence" value="ECO:0007669"/>
    <property type="project" value="InterPro"/>
</dbReference>